<keyword evidence="3" id="KW-0328">Glycosyltransferase</keyword>
<dbReference type="PANTHER" id="PTHR45947:SF3">
    <property type="entry name" value="SULFOQUINOVOSYL TRANSFERASE SQD2"/>
    <property type="match status" value="1"/>
</dbReference>
<keyword evidence="3" id="KW-0808">Transferase</keyword>
<keyword evidence="4" id="KW-1185">Reference proteome</keyword>
<dbReference type="InterPro" id="IPR001173">
    <property type="entry name" value="Glyco_trans_2-like"/>
</dbReference>
<dbReference type="EMBL" id="JBBDGM010000005">
    <property type="protein sequence ID" value="MEJ1088253.1"/>
    <property type="molecule type" value="Genomic_DNA"/>
</dbReference>
<proteinExistence type="predicted"/>
<evidence type="ECO:0000259" key="2">
    <source>
        <dbReference type="Pfam" id="PF00535"/>
    </source>
</evidence>
<dbReference type="PANTHER" id="PTHR45947">
    <property type="entry name" value="SULFOQUINOVOSYL TRANSFERASE SQD2"/>
    <property type="match status" value="1"/>
</dbReference>
<dbReference type="RefSeq" id="WP_337331919.1">
    <property type="nucleotide sequence ID" value="NZ_JBBDGM010000005.1"/>
</dbReference>
<comment type="caution">
    <text evidence="3">The sequence shown here is derived from an EMBL/GenBank/DDBJ whole genome shotgun (WGS) entry which is preliminary data.</text>
</comment>
<dbReference type="Gene3D" id="3.40.50.2000">
    <property type="entry name" value="Glycogen Phosphorylase B"/>
    <property type="match status" value="2"/>
</dbReference>
<accession>A0ABU8LAX4</accession>
<dbReference type="CDD" id="cd03801">
    <property type="entry name" value="GT4_PimA-like"/>
    <property type="match status" value="1"/>
</dbReference>
<dbReference type="Pfam" id="PF13692">
    <property type="entry name" value="Glyco_trans_1_4"/>
    <property type="match status" value="1"/>
</dbReference>
<protein>
    <recommendedName>
        <fullName evidence="1">D-inositol 3-phosphate glycosyltransferase</fullName>
    </recommendedName>
</protein>
<dbReference type="InterPro" id="IPR029044">
    <property type="entry name" value="Nucleotide-diphossugar_trans"/>
</dbReference>
<name>A0ABU8LAX4_9MICO</name>
<evidence type="ECO:0000313" key="4">
    <source>
        <dbReference type="Proteomes" id="UP001371224"/>
    </source>
</evidence>
<feature type="domain" description="Glycosyltransferase 2-like" evidence="2">
    <location>
        <begin position="363"/>
        <end position="466"/>
    </location>
</feature>
<dbReference type="GO" id="GO:0016757">
    <property type="term" value="F:glycosyltransferase activity"/>
    <property type="evidence" value="ECO:0007669"/>
    <property type="project" value="UniProtKB-KW"/>
</dbReference>
<dbReference type="Proteomes" id="UP001371224">
    <property type="component" value="Unassembled WGS sequence"/>
</dbReference>
<dbReference type="SUPFAM" id="SSF53756">
    <property type="entry name" value="UDP-Glycosyltransferase/glycogen phosphorylase"/>
    <property type="match status" value="1"/>
</dbReference>
<dbReference type="Gene3D" id="3.90.550.10">
    <property type="entry name" value="Spore Coat Polysaccharide Biosynthesis Protein SpsA, Chain A"/>
    <property type="match status" value="1"/>
</dbReference>
<sequence length="640" mass="68710">MARRGEDIRLITAREWHAGGVPVSLDTDAEPWVLPTRTFGRHPALFLYSLLPLWRALGADWDVIDIHEEPFALATAEILLLRWLRRQRAPYLLYSAQNIAKRYPAPFRWFERAALRGAAGLSVCNSAAGEICVAKGFPGAPTLIPLGVDDSSDADAGSRADAGAGADRGHPTADAPIVVGFVGRLVEEKGVQVLLEAVAAQSKLRVRLAGSGPLADEIVPRAESLGITDRVELVGAIAPERMGEFYASIDVLAVPSVPTPRWTEQFGRVAVEAMASGVPVVSSDAGALPDVVGGAGLVVPHGDATALAGALLQASGPERDALRAAGFARAADCSWDAVTDQYQRLYRAAARTTTDVVHRELQIVVVAYGGPDMLRRALEPVAELPVTVVDNSSMPEIRDLCAELGVRYLDPGANLGFGAAVNLALREPGHPGADVLLLNPDAVIGAADVQLLHQRLRADPMFASVGPAQVDESGKSARVRWPFPSPFGAWVDAIGLGRMRSDRQGFVIGSVLLLRAEALAQVGGFDERFFLYAEETDWAYRAHLLGWRHEVVDDVQALHVGAGTSSDPRRRDAMFFASQERYLRKHFGAGGWASARLAAWLGASARAFVLRGERGAAARRRAALYRLGPVRVEARFRGET</sequence>
<reference evidence="3 4" key="1">
    <citation type="submission" date="2024-02" db="EMBL/GenBank/DDBJ databases">
        <authorList>
            <person name="Saticioglu I.B."/>
        </authorList>
    </citation>
    <scope>NUCLEOTIDE SEQUENCE [LARGE SCALE GENOMIC DNA]</scope>
    <source>
        <strain evidence="3 4">Mu-80</strain>
    </source>
</reference>
<organism evidence="3 4">
    <name type="scientific">Microbacterium bandirmense</name>
    <dbReference type="NCBI Taxonomy" id="3122050"/>
    <lineage>
        <taxon>Bacteria</taxon>
        <taxon>Bacillati</taxon>
        <taxon>Actinomycetota</taxon>
        <taxon>Actinomycetes</taxon>
        <taxon>Micrococcales</taxon>
        <taxon>Microbacteriaceae</taxon>
        <taxon>Microbacterium</taxon>
    </lineage>
</organism>
<dbReference type="InterPro" id="IPR050194">
    <property type="entry name" value="Glycosyltransferase_grp1"/>
</dbReference>
<gene>
    <name evidence="3" type="ORF">WDU99_07990</name>
</gene>
<evidence type="ECO:0000313" key="3">
    <source>
        <dbReference type="EMBL" id="MEJ1088253.1"/>
    </source>
</evidence>
<dbReference type="Pfam" id="PF00535">
    <property type="entry name" value="Glycos_transf_2"/>
    <property type="match status" value="1"/>
</dbReference>
<evidence type="ECO:0000256" key="1">
    <source>
        <dbReference type="ARBA" id="ARBA00021292"/>
    </source>
</evidence>
<dbReference type="SUPFAM" id="SSF53448">
    <property type="entry name" value="Nucleotide-diphospho-sugar transferases"/>
    <property type="match status" value="1"/>
</dbReference>